<evidence type="ECO:0000256" key="1">
    <source>
        <dbReference type="ARBA" id="ARBA00005854"/>
    </source>
</evidence>
<dbReference type="CDD" id="cd12158">
    <property type="entry name" value="ErythrP_dh"/>
    <property type="match status" value="1"/>
</dbReference>
<dbReference type="InterPro" id="IPR006140">
    <property type="entry name" value="D-isomer_DH_NAD-bd"/>
</dbReference>
<dbReference type="HAMAP" id="MF_01825">
    <property type="entry name" value="PdxB"/>
    <property type="match status" value="1"/>
</dbReference>
<keyword evidence="8" id="KW-1185">Reference proteome</keyword>
<evidence type="ECO:0000259" key="6">
    <source>
        <dbReference type="Pfam" id="PF02826"/>
    </source>
</evidence>
<dbReference type="OrthoDB" id="1522997at2"/>
<dbReference type="InterPro" id="IPR038251">
    <property type="entry name" value="PdxB_dimer_sf"/>
</dbReference>
<comment type="similarity">
    <text evidence="1">Belongs to the D-isomer specific 2-hydroxyacid dehydrogenase family.</text>
</comment>
<evidence type="ECO:0000256" key="3">
    <source>
        <dbReference type="ARBA" id="ARBA00023002"/>
    </source>
</evidence>
<dbReference type="Gene3D" id="3.40.50.720">
    <property type="entry name" value="NAD(P)-binding Rossmann-like Domain"/>
    <property type="match status" value="2"/>
</dbReference>
<feature type="domain" description="D-isomer specific 2-hydroxyacid dehydrogenase NAD-binding" evidence="6">
    <location>
        <begin position="111"/>
        <end position="254"/>
    </location>
</feature>
<dbReference type="PANTHER" id="PTHR43761">
    <property type="entry name" value="D-ISOMER SPECIFIC 2-HYDROXYACID DEHYDROGENASE FAMILY PROTEIN (AFU_ORTHOLOGUE AFUA_1G13630)"/>
    <property type="match status" value="1"/>
</dbReference>
<evidence type="ECO:0000313" key="7">
    <source>
        <dbReference type="EMBL" id="EDM29396.1"/>
    </source>
</evidence>
<dbReference type="GO" id="GO:0008615">
    <property type="term" value="P:pyridoxine biosynthetic process"/>
    <property type="evidence" value="ECO:0007669"/>
    <property type="project" value="UniProtKB-KW"/>
</dbReference>
<dbReference type="STRING" id="313628.LNTAR_23439"/>
<keyword evidence="2" id="KW-0963">Cytoplasm</keyword>
<dbReference type="AlphaFoldDB" id="A6DGS9"/>
<dbReference type="SUPFAM" id="SSF51735">
    <property type="entry name" value="NAD(P)-binding Rossmann-fold domains"/>
    <property type="match status" value="1"/>
</dbReference>
<dbReference type="eggNOG" id="COG0111">
    <property type="taxonomic scope" value="Bacteria"/>
</dbReference>
<keyword evidence="5" id="KW-0664">Pyridoxine biosynthesis</keyword>
<keyword evidence="4" id="KW-0520">NAD</keyword>
<evidence type="ECO:0000256" key="4">
    <source>
        <dbReference type="ARBA" id="ARBA00023027"/>
    </source>
</evidence>
<gene>
    <name evidence="7" type="ORF">LNTAR_23439</name>
</gene>
<evidence type="ECO:0000256" key="2">
    <source>
        <dbReference type="ARBA" id="ARBA00022490"/>
    </source>
</evidence>
<dbReference type="GO" id="GO:0051287">
    <property type="term" value="F:NAD binding"/>
    <property type="evidence" value="ECO:0007669"/>
    <property type="project" value="InterPro"/>
</dbReference>
<dbReference type="RefSeq" id="WP_007277116.1">
    <property type="nucleotide sequence ID" value="NZ_ABCK01000002.1"/>
</dbReference>
<dbReference type="InterPro" id="IPR036291">
    <property type="entry name" value="NAD(P)-bd_dom_sf"/>
</dbReference>
<reference evidence="7 8" key="1">
    <citation type="journal article" date="2010" name="J. Bacteriol.">
        <title>Genome sequence of Lentisphaera araneosa HTCC2155T, the type species of the order Lentisphaerales in the phylum Lentisphaerae.</title>
        <authorList>
            <person name="Thrash J.C."/>
            <person name="Cho J.C."/>
            <person name="Vergin K.L."/>
            <person name="Morris R.M."/>
            <person name="Giovannoni S.J."/>
        </authorList>
    </citation>
    <scope>NUCLEOTIDE SEQUENCE [LARGE SCALE GENOMIC DNA]</scope>
    <source>
        <strain evidence="7 8">HTCC2155</strain>
    </source>
</reference>
<evidence type="ECO:0000256" key="5">
    <source>
        <dbReference type="ARBA" id="ARBA00023096"/>
    </source>
</evidence>
<dbReference type="Gene3D" id="3.30.1370.170">
    <property type="match status" value="1"/>
</dbReference>
<name>A6DGS9_9BACT</name>
<comment type="caution">
    <text evidence="7">The sequence shown here is derived from an EMBL/GenBank/DDBJ whole genome shotgun (WGS) entry which is preliminary data.</text>
</comment>
<dbReference type="InterPro" id="IPR050418">
    <property type="entry name" value="D-iso_2-hydroxyacid_DH_PdxB"/>
</dbReference>
<organism evidence="7 8">
    <name type="scientific">Lentisphaera araneosa HTCC2155</name>
    <dbReference type="NCBI Taxonomy" id="313628"/>
    <lineage>
        <taxon>Bacteria</taxon>
        <taxon>Pseudomonadati</taxon>
        <taxon>Lentisphaerota</taxon>
        <taxon>Lentisphaeria</taxon>
        <taxon>Lentisphaerales</taxon>
        <taxon>Lentisphaeraceae</taxon>
        <taxon>Lentisphaera</taxon>
    </lineage>
</organism>
<dbReference type="InterPro" id="IPR029753">
    <property type="entry name" value="D-isomer_DH_CS"/>
</dbReference>
<sequence length="370" mass="41528">MKIVADDRIPYLQGALEEFAEVNYIAGAKISAEDMRDADVLITRTRTTVNRELLQNSPIKLVVTATIGHDHIDKEYLSERGIVWKNCPGCNSGSVATYLSALLAHMMQGHNFETKGKTFGLIGCGNVGKRVKRVAEAMGMKVLVNDPPRAEREGSDLFSDLDTVLKQSDIISIHVPFYKQGQFKTLDLMDDDKLSKMKKGSWLVNSSRGGIIVEKDLKKYLVDSTINAVLDVWDNEPKIDLELMKMCKLVSSHIAGYSVDGKANGTSMSVRHIAEFFDLDLKSWRASNLPLEGKKIQVKAGREALIEAIKEAYDIMEDDEKLRFTPENFEINRGQYQAHRDMANYEFIGDQENCKILKAMMPEAVIKNES</sequence>
<dbReference type="SUPFAM" id="SSF52283">
    <property type="entry name" value="Formate/glycerate dehydrogenase catalytic domain-like"/>
    <property type="match status" value="1"/>
</dbReference>
<accession>A6DGS9</accession>
<proteinExistence type="inferred from homology"/>
<dbReference type="EC" id="1.1.1.-" evidence="7"/>
<dbReference type="Pfam" id="PF02826">
    <property type="entry name" value="2-Hacid_dh_C"/>
    <property type="match status" value="1"/>
</dbReference>
<dbReference type="PANTHER" id="PTHR43761:SF1">
    <property type="entry name" value="D-ISOMER SPECIFIC 2-HYDROXYACID DEHYDROGENASE CATALYTIC DOMAIN-CONTAINING PROTEIN-RELATED"/>
    <property type="match status" value="1"/>
</dbReference>
<dbReference type="PROSITE" id="PS00671">
    <property type="entry name" value="D_2_HYDROXYACID_DH_3"/>
    <property type="match status" value="1"/>
</dbReference>
<dbReference type="Proteomes" id="UP000004947">
    <property type="component" value="Unassembled WGS sequence"/>
</dbReference>
<evidence type="ECO:0000313" key="8">
    <source>
        <dbReference type="Proteomes" id="UP000004947"/>
    </source>
</evidence>
<keyword evidence="3 7" id="KW-0560">Oxidoreductase</keyword>
<dbReference type="GO" id="GO:0005737">
    <property type="term" value="C:cytoplasm"/>
    <property type="evidence" value="ECO:0007669"/>
    <property type="project" value="InterPro"/>
</dbReference>
<dbReference type="InterPro" id="IPR020921">
    <property type="entry name" value="Erythronate-4-P_DHase"/>
</dbReference>
<dbReference type="EMBL" id="ABCK01000002">
    <property type="protein sequence ID" value="EDM29396.1"/>
    <property type="molecule type" value="Genomic_DNA"/>
</dbReference>
<dbReference type="GO" id="GO:0033711">
    <property type="term" value="F:4-phosphoerythronate dehydrogenase activity"/>
    <property type="evidence" value="ECO:0007669"/>
    <property type="project" value="InterPro"/>
</dbReference>
<protein>
    <submittedName>
        <fullName evidence="7">Erythronate-4-phosphate dehydrogenase</fullName>
        <ecNumber evidence="7">1.1.1.-</ecNumber>
    </submittedName>
</protein>